<dbReference type="Proteomes" id="UP000530850">
    <property type="component" value="Unassembled WGS sequence"/>
</dbReference>
<protein>
    <submittedName>
        <fullName evidence="2">Uncharacterized protein</fullName>
    </submittedName>
</protein>
<accession>A0A7W5GQ04</accession>
<dbReference type="EMBL" id="JACHYA010000006">
    <property type="protein sequence ID" value="MBB3171870.1"/>
    <property type="molecule type" value="Genomic_DNA"/>
</dbReference>
<organism evidence="2 3">
    <name type="scientific">Parvibacter caecicola</name>
    <dbReference type="NCBI Taxonomy" id="747645"/>
    <lineage>
        <taxon>Bacteria</taxon>
        <taxon>Bacillati</taxon>
        <taxon>Actinomycetota</taxon>
        <taxon>Coriobacteriia</taxon>
        <taxon>Coriobacteriales</taxon>
        <taxon>Coriobacteriaceae</taxon>
        <taxon>Parvibacter</taxon>
    </lineage>
</organism>
<reference evidence="2 3" key="1">
    <citation type="submission" date="2020-08" db="EMBL/GenBank/DDBJ databases">
        <title>Sequencing the genomes of 1000 actinobacteria strains.</title>
        <authorList>
            <person name="Klenk H.-P."/>
        </authorList>
    </citation>
    <scope>NUCLEOTIDE SEQUENCE [LARGE SCALE GENOMIC DNA]</scope>
    <source>
        <strain evidence="2 3">DSM 22242</strain>
    </source>
</reference>
<sequence length="201" mass="21398">MTICCGLFCTASKILGALQAILHITCIFGVLQPPKCGSSVKKNTGLDFSSALLRAAPPMAAPRARPARPPGPPFRAALGKRRRFATARPFPGKNASFSEQARAKTAFIPSGQTASGERRGPHLGKRPRSKTEPQFATRKTFFLAQKIAAVAKRGLIPRRNRTTGGKRKGRGGRATGATRRSVGTTRGKARQREAAPAELAA</sequence>
<feature type="region of interest" description="Disordered" evidence="1">
    <location>
        <begin position="105"/>
        <end position="136"/>
    </location>
</feature>
<feature type="region of interest" description="Disordered" evidence="1">
    <location>
        <begin position="153"/>
        <end position="201"/>
    </location>
</feature>
<dbReference type="AlphaFoldDB" id="A0A7W5GQ04"/>
<feature type="compositionally biased region" description="Basic residues" evidence="1">
    <location>
        <begin position="155"/>
        <end position="171"/>
    </location>
</feature>
<feature type="compositionally biased region" description="Low complexity" evidence="1">
    <location>
        <begin position="175"/>
        <end position="186"/>
    </location>
</feature>
<gene>
    <name evidence="2" type="ORF">FHR31_001701</name>
</gene>
<comment type="caution">
    <text evidence="2">The sequence shown here is derived from an EMBL/GenBank/DDBJ whole genome shotgun (WGS) entry which is preliminary data.</text>
</comment>
<proteinExistence type="predicted"/>
<name>A0A7W5GQ04_9ACTN</name>
<evidence type="ECO:0000313" key="3">
    <source>
        <dbReference type="Proteomes" id="UP000530850"/>
    </source>
</evidence>
<evidence type="ECO:0000256" key="1">
    <source>
        <dbReference type="SAM" id="MobiDB-lite"/>
    </source>
</evidence>
<evidence type="ECO:0000313" key="2">
    <source>
        <dbReference type="EMBL" id="MBB3171870.1"/>
    </source>
</evidence>